<evidence type="ECO:0000256" key="1">
    <source>
        <dbReference type="ARBA" id="ARBA00023125"/>
    </source>
</evidence>
<dbReference type="PROSITE" id="PS51898">
    <property type="entry name" value="TYR_RECOMBINASE"/>
    <property type="match status" value="1"/>
</dbReference>
<feature type="compositionally biased region" description="Polar residues" evidence="3">
    <location>
        <begin position="170"/>
        <end position="184"/>
    </location>
</feature>
<dbReference type="Gene3D" id="1.10.443.10">
    <property type="entry name" value="Intergrase catalytic core"/>
    <property type="match status" value="1"/>
</dbReference>
<dbReference type="InterPro" id="IPR010998">
    <property type="entry name" value="Integrase_recombinase_N"/>
</dbReference>
<dbReference type="InterPro" id="IPR011010">
    <property type="entry name" value="DNA_brk_join_enz"/>
</dbReference>
<keyword evidence="2" id="KW-0233">DNA recombination</keyword>
<dbReference type="Gene3D" id="1.10.150.130">
    <property type="match status" value="1"/>
</dbReference>
<proteinExistence type="predicted"/>
<dbReference type="PANTHER" id="PTHR30349:SF85">
    <property type="entry name" value="TYR RECOMBINASE DOMAIN-CONTAINING PROTEIN"/>
    <property type="match status" value="1"/>
</dbReference>
<sequence length="350" mass="38763">MPPPRTRPSSAENNPLPLPVPEREIQIGNAANEAAARHRFNDYRARRADHTLRRQDADLALFASFLSSLGIQVGDLAHEPAAWRGITWGLVEAFVKWQLSLGYAIPSINVRLSTVKTYARLALQSGTLPPEEYALIRSVKGFSHREQQRLDQRRPRQRVGTKKPAPVALTPQQATALKTQPNTPQGRRDALLMCLLLDHGLRVGEVAALRVENLDLDAGILRFFRPKVGKTQTHRLSPDTLEILHRCVALNDLPTNPHAPLLRASLKDGSLGKAGMTTRAITQRVRFLGEQLGITGLSAHDCRHYWATQAARRGVDPFALQQAGGWASLAMPRRYIADNEIANAGLLDEE</sequence>
<name>A0A0P6XHW4_9CHLR</name>
<dbReference type="AlphaFoldDB" id="A0A0P6XHW4"/>
<dbReference type="RefSeq" id="WP_054521570.1">
    <property type="nucleotide sequence ID" value="NZ_LGKO01000004.1"/>
</dbReference>
<dbReference type="Proteomes" id="UP000050544">
    <property type="component" value="Unassembled WGS sequence"/>
</dbReference>
<reference evidence="5 6" key="1">
    <citation type="submission" date="2015-07" db="EMBL/GenBank/DDBJ databases">
        <title>Whole genome sequence of Thermanaerothrix daxensis DSM 23592.</title>
        <authorList>
            <person name="Hemp J."/>
            <person name="Ward L.M."/>
            <person name="Pace L.A."/>
            <person name="Fischer W.W."/>
        </authorList>
    </citation>
    <scope>NUCLEOTIDE SEQUENCE [LARGE SCALE GENOMIC DNA]</scope>
    <source>
        <strain evidence="5 6">GNS-1</strain>
    </source>
</reference>
<dbReference type="CDD" id="cd00397">
    <property type="entry name" value="DNA_BRE_C"/>
    <property type="match status" value="1"/>
</dbReference>
<accession>A0A0P6XHW4</accession>
<organism evidence="5 6">
    <name type="scientific">Thermanaerothrix daxensis</name>
    <dbReference type="NCBI Taxonomy" id="869279"/>
    <lineage>
        <taxon>Bacteria</taxon>
        <taxon>Bacillati</taxon>
        <taxon>Chloroflexota</taxon>
        <taxon>Anaerolineae</taxon>
        <taxon>Anaerolineales</taxon>
        <taxon>Anaerolineaceae</taxon>
        <taxon>Thermanaerothrix</taxon>
    </lineage>
</organism>
<dbReference type="EMBL" id="LGKO01000004">
    <property type="protein sequence ID" value="KPL83172.1"/>
    <property type="molecule type" value="Genomic_DNA"/>
</dbReference>
<dbReference type="GO" id="GO:0006310">
    <property type="term" value="P:DNA recombination"/>
    <property type="evidence" value="ECO:0007669"/>
    <property type="project" value="UniProtKB-KW"/>
</dbReference>
<evidence type="ECO:0000256" key="3">
    <source>
        <dbReference type="SAM" id="MobiDB-lite"/>
    </source>
</evidence>
<dbReference type="InterPro" id="IPR002104">
    <property type="entry name" value="Integrase_catalytic"/>
</dbReference>
<dbReference type="InterPro" id="IPR050090">
    <property type="entry name" value="Tyrosine_recombinase_XerCD"/>
</dbReference>
<feature type="domain" description="Tyr recombinase" evidence="4">
    <location>
        <begin position="164"/>
        <end position="348"/>
    </location>
</feature>
<feature type="region of interest" description="Disordered" evidence="3">
    <location>
        <begin position="1"/>
        <end position="20"/>
    </location>
</feature>
<dbReference type="STRING" id="869279.SE15_07895"/>
<feature type="region of interest" description="Disordered" evidence="3">
    <location>
        <begin position="144"/>
        <end position="184"/>
    </location>
</feature>
<dbReference type="SUPFAM" id="SSF56349">
    <property type="entry name" value="DNA breaking-rejoining enzymes"/>
    <property type="match status" value="1"/>
</dbReference>
<dbReference type="Pfam" id="PF00589">
    <property type="entry name" value="Phage_integrase"/>
    <property type="match status" value="1"/>
</dbReference>
<comment type="caution">
    <text evidence="5">The sequence shown here is derived from an EMBL/GenBank/DDBJ whole genome shotgun (WGS) entry which is preliminary data.</text>
</comment>
<evidence type="ECO:0000259" key="4">
    <source>
        <dbReference type="PROSITE" id="PS51898"/>
    </source>
</evidence>
<evidence type="ECO:0000313" key="5">
    <source>
        <dbReference type="EMBL" id="KPL83172.1"/>
    </source>
</evidence>
<dbReference type="GO" id="GO:0003677">
    <property type="term" value="F:DNA binding"/>
    <property type="evidence" value="ECO:0007669"/>
    <property type="project" value="UniProtKB-KW"/>
</dbReference>
<protein>
    <recommendedName>
        <fullName evidence="4">Tyr recombinase domain-containing protein</fullName>
    </recommendedName>
</protein>
<evidence type="ECO:0000313" key="6">
    <source>
        <dbReference type="Proteomes" id="UP000050544"/>
    </source>
</evidence>
<keyword evidence="6" id="KW-1185">Reference proteome</keyword>
<dbReference type="GO" id="GO:0015074">
    <property type="term" value="P:DNA integration"/>
    <property type="evidence" value="ECO:0007669"/>
    <property type="project" value="InterPro"/>
</dbReference>
<feature type="compositionally biased region" description="Basic and acidic residues" evidence="3">
    <location>
        <begin position="144"/>
        <end position="154"/>
    </location>
</feature>
<dbReference type="PANTHER" id="PTHR30349">
    <property type="entry name" value="PHAGE INTEGRASE-RELATED"/>
    <property type="match status" value="1"/>
</dbReference>
<keyword evidence="1" id="KW-0238">DNA-binding</keyword>
<dbReference type="InterPro" id="IPR013762">
    <property type="entry name" value="Integrase-like_cat_sf"/>
</dbReference>
<gene>
    <name evidence="5" type="ORF">SE15_07895</name>
</gene>
<dbReference type="OrthoDB" id="144326at2"/>
<evidence type="ECO:0000256" key="2">
    <source>
        <dbReference type="ARBA" id="ARBA00023172"/>
    </source>
</evidence>